<evidence type="ECO:0000313" key="12">
    <source>
        <dbReference type="EMBL" id="ESO07356.1"/>
    </source>
</evidence>
<evidence type="ECO:0000256" key="8">
    <source>
        <dbReference type="ARBA" id="ARBA00048679"/>
    </source>
</evidence>
<keyword evidence="2 10" id="KW-0723">Serine/threonine-protein kinase</keyword>
<dbReference type="CTD" id="20215312"/>
<dbReference type="Proteomes" id="UP000015101">
    <property type="component" value="Unassembled WGS sequence"/>
</dbReference>
<evidence type="ECO:0000259" key="11">
    <source>
        <dbReference type="PROSITE" id="PS50011"/>
    </source>
</evidence>
<evidence type="ECO:0000256" key="6">
    <source>
        <dbReference type="ARBA" id="ARBA00022840"/>
    </source>
</evidence>
<feature type="binding site" evidence="9">
    <location>
        <position position="37"/>
    </location>
    <ligand>
        <name>ATP</name>
        <dbReference type="ChEBI" id="CHEBI:30616"/>
    </ligand>
</feature>
<dbReference type="OMA" id="MIDHERY"/>
<dbReference type="InterPro" id="IPR008271">
    <property type="entry name" value="Ser/Thr_kinase_AS"/>
</dbReference>
<accession>T1G2L4</accession>
<evidence type="ECO:0000313" key="13">
    <source>
        <dbReference type="EnsemblMetazoa" id="HelroP76552"/>
    </source>
</evidence>
<dbReference type="eggNOG" id="KOG0583">
    <property type="taxonomic scope" value="Eukaryota"/>
</dbReference>
<evidence type="ECO:0000256" key="7">
    <source>
        <dbReference type="ARBA" id="ARBA00047899"/>
    </source>
</evidence>
<dbReference type="AlphaFoldDB" id="T1G2L4"/>
<name>T1G2L4_HELRO</name>
<dbReference type="OrthoDB" id="193931at2759"/>
<sequence>LGKRIGLYRVIKDIGKGNFSQVKLGIHSMTKDKVAIKIIDRAKLTEKTKRFLTREINCMNSVDHQNILKLFQVVETVSKIGLIVEFAPGGDLYTKITDEGRLPESLCRRYFRQMVSAVQHMHARGVIHRDLKAENILFSSSSSSAYNSSNDEEQKNVLKIGDFGFSIHLSHPDLLDTYCGSPPYAAPELFKDDFYRGELVDVWALGVLLYFMATAALPFQSETIKKLKELILECSFVVPKFVTNGCYRLIKNILVADPVKRLKVDEVLADEWLAG</sequence>
<reference evidence="12 14" key="2">
    <citation type="journal article" date="2013" name="Nature">
        <title>Insights into bilaterian evolution from three spiralian genomes.</title>
        <authorList>
            <person name="Simakov O."/>
            <person name="Marletaz F."/>
            <person name="Cho S.J."/>
            <person name="Edsinger-Gonzales E."/>
            <person name="Havlak P."/>
            <person name="Hellsten U."/>
            <person name="Kuo D.H."/>
            <person name="Larsson T."/>
            <person name="Lv J."/>
            <person name="Arendt D."/>
            <person name="Savage R."/>
            <person name="Osoegawa K."/>
            <person name="de Jong P."/>
            <person name="Grimwood J."/>
            <person name="Chapman J.A."/>
            <person name="Shapiro H."/>
            <person name="Aerts A."/>
            <person name="Otillar R.P."/>
            <person name="Terry A.Y."/>
            <person name="Boore J.L."/>
            <person name="Grigoriev I.V."/>
            <person name="Lindberg D.R."/>
            <person name="Seaver E.C."/>
            <person name="Weisblat D.A."/>
            <person name="Putnam N.H."/>
            <person name="Rokhsar D.S."/>
        </authorList>
    </citation>
    <scope>NUCLEOTIDE SEQUENCE</scope>
</reference>
<evidence type="ECO:0000256" key="1">
    <source>
        <dbReference type="ARBA" id="ARBA00012513"/>
    </source>
</evidence>
<dbReference type="InParanoid" id="T1G2L4"/>
<dbReference type="SMART" id="SM00220">
    <property type="entry name" value="S_TKc"/>
    <property type="match status" value="1"/>
</dbReference>
<evidence type="ECO:0000256" key="10">
    <source>
        <dbReference type="RuleBase" id="RU000304"/>
    </source>
</evidence>
<keyword evidence="4 9" id="KW-0547">Nucleotide-binding</keyword>
<keyword evidence="5" id="KW-0418">Kinase</keyword>
<dbReference type="GO" id="GO:0035556">
    <property type="term" value="P:intracellular signal transduction"/>
    <property type="evidence" value="ECO:0000318"/>
    <property type="project" value="GO_Central"/>
</dbReference>
<dbReference type="KEGG" id="hro:HELRODRAFT_76552"/>
<dbReference type="PANTHER" id="PTHR24346:SF49">
    <property type="entry name" value="NIM1 SERINE_THREONINE PROTEIN KINASE"/>
    <property type="match status" value="1"/>
</dbReference>
<organism evidence="13 14">
    <name type="scientific">Helobdella robusta</name>
    <name type="common">Californian leech</name>
    <dbReference type="NCBI Taxonomy" id="6412"/>
    <lineage>
        <taxon>Eukaryota</taxon>
        <taxon>Metazoa</taxon>
        <taxon>Spiralia</taxon>
        <taxon>Lophotrochozoa</taxon>
        <taxon>Annelida</taxon>
        <taxon>Clitellata</taxon>
        <taxon>Hirudinea</taxon>
        <taxon>Rhynchobdellida</taxon>
        <taxon>Glossiphoniidae</taxon>
        <taxon>Helobdella</taxon>
    </lineage>
</organism>
<keyword evidence="3" id="KW-0808">Transferase</keyword>
<dbReference type="PROSITE" id="PS00107">
    <property type="entry name" value="PROTEIN_KINASE_ATP"/>
    <property type="match status" value="1"/>
</dbReference>
<dbReference type="STRING" id="6412.T1G2L4"/>
<comment type="catalytic activity">
    <reaction evidence="7">
        <text>L-threonyl-[protein] + ATP = O-phospho-L-threonyl-[protein] + ADP + H(+)</text>
        <dbReference type="Rhea" id="RHEA:46608"/>
        <dbReference type="Rhea" id="RHEA-COMP:11060"/>
        <dbReference type="Rhea" id="RHEA-COMP:11605"/>
        <dbReference type="ChEBI" id="CHEBI:15378"/>
        <dbReference type="ChEBI" id="CHEBI:30013"/>
        <dbReference type="ChEBI" id="CHEBI:30616"/>
        <dbReference type="ChEBI" id="CHEBI:61977"/>
        <dbReference type="ChEBI" id="CHEBI:456216"/>
        <dbReference type="EC" id="2.7.11.1"/>
    </reaction>
</comment>
<dbReference type="InterPro" id="IPR000719">
    <property type="entry name" value="Prot_kinase_dom"/>
</dbReference>
<feature type="domain" description="Protein kinase" evidence="11">
    <location>
        <begin position="8"/>
        <end position="273"/>
    </location>
</feature>
<evidence type="ECO:0000256" key="3">
    <source>
        <dbReference type="ARBA" id="ARBA00022679"/>
    </source>
</evidence>
<dbReference type="Pfam" id="PF00069">
    <property type="entry name" value="Pkinase"/>
    <property type="match status" value="1"/>
</dbReference>
<evidence type="ECO:0000256" key="2">
    <source>
        <dbReference type="ARBA" id="ARBA00022527"/>
    </source>
</evidence>
<comment type="similarity">
    <text evidence="10">Belongs to the protein kinase superfamily.</text>
</comment>
<dbReference type="GO" id="GO:0005524">
    <property type="term" value="F:ATP binding"/>
    <property type="evidence" value="ECO:0007669"/>
    <property type="project" value="UniProtKB-UniRule"/>
</dbReference>
<dbReference type="EC" id="2.7.11.1" evidence="1"/>
<dbReference type="PANTHER" id="PTHR24346">
    <property type="entry name" value="MAP/MICROTUBULE AFFINITY-REGULATING KINASE"/>
    <property type="match status" value="1"/>
</dbReference>
<reference evidence="14" key="1">
    <citation type="submission" date="2012-12" db="EMBL/GenBank/DDBJ databases">
        <authorList>
            <person name="Hellsten U."/>
            <person name="Grimwood J."/>
            <person name="Chapman J.A."/>
            <person name="Shapiro H."/>
            <person name="Aerts A."/>
            <person name="Otillar R.P."/>
            <person name="Terry A.Y."/>
            <person name="Boore J.L."/>
            <person name="Simakov O."/>
            <person name="Marletaz F."/>
            <person name="Cho S.-J."/>
            <person name="Edsinger-Gonzales E."/>
            <person name="Havlak P."/>
            <person name="Kuo D.-H."/>
            <person name="Larsson T."/>
            <person name="Lv J."/>
            <person name="Arendt D."/>
            <person name="Savage R."/>
            <person name="Osoegawa K."/>
            <person name="de Jong P."/>
            <person name="Lindberg D.R."/>
            <person name="Seaver E.C."/>
            <person name="Weisblat D.A."/>
            <person name="Putnam N.H."/>
            <person name="Grigoriev I.V."/>
            <person name="Rokhsar D.S."/>
        </authorList>
    </citation>
    <scope>NUCLEOTIDE SEQUENCE</scope>
</reference>
<dbReference type="GO" id="GO:0050321">
    <property type="term" value="F:tau-protein kinase activity"/>
    <property type="evidence" value="ECO:0000318"/>
    <property type="project" value="GO_Central"/>
</dbReference>
<comment type="catalytic activity">
    <reaction evidence="8">
        <text>L-seryl-[protein] + ATP = O-phospho-L-seryl-[protein] + ADP + H(+)</text>
        <dbReference type="Rhea" id="RHEA:17989"/>
        <dbReference type="Rhea" id="RHEA-COMP:9863"/>
        <dbReference type="Rhea" id="RHEA-COMP:11604"/>
        <dbReference type="ChEBI" id="CHEBI:15378"/>
        <dbReference type="ChEBI" id="CHEBI:29999"/>
        <dbReference type="ChEBI" id="CHEBI:30616"/>
        <dbReference type="ChEBI" id="CHEBI:83421"/>
        <dbReference type="ChEBI" id="CHEBI:456216"/>
        <dbReference type="EC" id="2.7.11.1"/>
    </reaction>
</comment>
<evidence type="ECO:0000256" key="5">
    <source>
        <dbReference type="ARBA" id="ARBA00022777"/>
    </source>
</evidence>
<dbReference type="FunFam" id="3.30.200.20:FF:000003">
    <property type="entry name" value="Non-specific serine/threonine protein kinase"/>
    <property type="match status" value="1"/>
</dbReference>
<dbReference type="Gene3D" id="1.10.510.10">
    <property type="entry name" value="Transferase(Phosphotransferase) domain 1"/>
    <property type="match status" value="1"/>
</dbReference>
<evidence type="ECO:0000256" key="4">
    <source>
        <dbReference type="ARBA" id="ARBA00022741"/>
    </source>
</evidence>
<dbReference type="RefSeq" id="XP_009014734.1">
    <property type="nucleotide sequence ID" value="XM_009016486.1"/>
</dbReference>
<dbReference type="GeneID" id="20215312"/>
<dbReference type="FunFam" id="1.10.510.10:FF:000571">
    <property type="entry name" value="Maternal embryonic leucine zipper kinase"/>
    <property type="match status" value="1"/>
</dbReference>
<dbReference type="GO" id="GO:0000226">
    <property type="term" value="P:microtubule cytoskeleton organization"/>
    <property type="evidence" value="ECO:0000318"/>
    <property type="project" value="GO_Central"/>
</dbReference>
<reference evidence="13" key="3">
    <citation type="submission" date="2015-06" db="UniProtKB">
        <authorList>
            <consortium name="EnsemblMetazoa"/>
        </authorList>
    </citation>
    <scope>IDENTIFICATION</scope>
</reference>
<dbReference type="PROSITE" id="PS00108">
    <property type="entry name" value="PROTEIN_KINASE_ST"/>
    <property type="match status" value="1"/>
</dbReference>
<keyword evidence="14" id="KW-1185">Reference proteome</keyword>
<dbReference type="SUPFAM" id="SSF56112">
    <property type="entry name" value="Protein kinase-like (PK-like)"/>
    <property type="match status" value="1"/>
</dbReference>
<dbReference type="InterPro" id="IPR017441">
    <property type="entry name" value="Protein_kinase_ATP_BS"/>
</dbReference>
<evidence type="ECO:0000256" key="9">
    <source>
        <dbReference type="PROSITE-ProRule" id="PRU10141"/>
    </source>
</evidence>
<protein>
    <recommendedName>
        <fullName evidence="1">non-specific serine/threonine protein kinase</fullName>
        <ecNumber evidence="1">2.7.11.1</ecNumber>
    </recommendedName>
</protein>
<dbReference type="PROSITE" id="PS50011">
    <property type="entry name" value="PROTEIN_KINASE_DOM"/>
    <property type="match status" value="1"/>
</dbReference>
<dbReference type="EnsemblMetazoa" id="HelroT76552">
    <property type="protein sequence ID" value="HelroP76552"/>
    <property type="gene ID" value="HelroG76552"/>
</dbReference>
<dbReference type="GO" id="GO:0005737">
    <property type="term" value="C:cytoplasm"/>
    <property type="evidence" value="ECO:0000318"/>
    <property type="project" value="GO_Central"/>
</dbReference>
<dbReference type="PIRSF" id="PIRSF000654">
    <property type="entry name" value="Integrin-linked_kinase"/>
    <property type="match status" value="1"/>
</dbReference>
<dbReference type="HOGENOM" id="CLU_000288_63_0_1"/>
<dbReference type="EMBL" id="AMQM01003644">
    <property type="status" value="NOT_ANNOTATED_CDS"/>
    <property type="molecule type" value="Genomic_DNA"/>
</dbReference>
<gene>
    <name evidence="13" type="primary">20215312</name>
    <name evidence="12" type="ORF">HELRODRAFT_76552</name>
</gene>
<keyword evidence="6 9" id="KW-0067">ATP-binding</keyword>
<dbReference type="InterPro" id="IPR011009">
    <property type="entry name" value="Kinase-like_dom_sf"/>
</dbReference>
<proteinExistence type="inferred from homology"/>
<dbReference type="EMBL" id="KB096222">
    <property type="protein sequence ID" value="ESO07356.1"/>
    <property type="molecule type" value="Genomic_DNA"/>
</dbReference>
<evidence type="ECO:0000313" key="14">
    <source>
        <dbReference type="Proteomes" id="UP000015101"/>
    </source>
</evidence>